<protein>
    <submittedName>
        <fullName evidence="1">Uncharacterized protein</fullName>
    </submittedName>
</protein>
<reference evidence="1" key="1">
    <citation type="submission" date="2018-04" db="EMBL/GenBank/DDBJ databases">
        <title>Transcriptome of Schizaphis graminum biotype I.</title>
        <authorList>
            <person name="Scully E.D."/>
            <person name="Geib S.M."/>
            <person name="Palmer N.A."/>
            <person name="Koch K."/>
            <person name="Bradshaw J."/>
            <person name="Heng-Moss T."/>
            <person name="Sarath G."/>
        </authorList>
    </citation>
    <scope>NUCLEOTIDE SEQUENCE</scope>
</reference>
<sequence length="163" mass="19990">MTFENKYMLLLNLPPQEDNSKILCNKDRPYKQEFREHLVCLKMVKEDDRDVQTEVLRKQWLQNLVLQKLKYQSKLKDRQEQKKPTTDKDIQDKLKIDQMEFQFLRELNPEKCQNLTNFSRSQYVKIRTLCGLKTEKFFQQMYNNYWPISAVMKNCDNQKYYRT</sequence>
<proteinExistence type="predicted"/>
<evidence type="ECO:0000313" key="1">
    <source>
        <dbReference type="EMBL" id="MBY13159.1"/>
    </source>
</evidence>
<dbReference type="EMBL" id="GGMR01000540">
    <property type="protein sequence ID" value="MBY13159.1"/>
    <property type="molecule type" value="Transcribed_RNA"/>
</dbReference>
<accession>A0A2S2N7Q0</accession>
<dbReference type="AlphaFoldDB" id="A0A2S2N7Q0"/>
<organism evidence="1">
    <name type="scientific">Schizaphis graminum</name>
    <name type="common">Green bug aphid</name>
    <dbReference type="NCBI Taxonomy" id="13262"/>
    <lineage>
        <taxon>Eukaryota</taxon>
        <taxon>Metazoa</taxon>
        <taxon>Ecdysozoa</taxon>
        <taxon>Arthropoda</taxon>
        <taxon>Hexapoda</taxon>
        <taxon>Insecta</taxon>
        <taxon>Pterygota</taxon>
        <taxon>Neoptera</taxon>
        <taxon>Paraneoptera</taxon>
        <taxon>Hemiptera</taxon>
        <taxon>Sternorrhyncha</taxon>
        <taxon>Aphidomorpha</taxon>
        <taxon>Aphidoidea</taxon>
        <taxon>Aphididae</taxon>
        <taxon>Aphidini</taxon>
        <taxon>Schizaphis</taxon>
    </lineage>
</organism>
<gene>
    <name evidence="1" type="ORF">g.3580</name>
</gene>
<name>A0A2S2N7Q0_SCHGA</name>